<keyword evidence="4" id="KW-1185">Reference proteome</keyword>
<feature type="compositionally biased region" description="Polar residues" evidence="1">
    <location>
        <begin position="129"/>
        <end position="141"/>
    </location>
</feature>
<gene>
    <name evidence="3" type="ORF">BGZ65_010559</name>
</gene>
<evidence type="ECO:0000259" key="2">
    <source>
        <dbReference type="Pfam" id="PF23948"/>
    </source>
</evidence>
<feature type="domain" description="Arm-like repeat" evidence="2">
    <location>
        <begin position="210"/>
        <end position="396"/>
    </location>
</feature>
<name>A0A9P6ME19_9FUNG</name>
<dbReference type="EMBL" id="JAAAHW010001722">
    <property type="protein sequence ID" value="KAF9993850.1"/>
    <property type="molecule type" value="Genomic_DNA"/>
</dbReference>
<protein>
    <recommendedName>
        <fullName evidence="2">Arm-like repeat domain-containing protein</fullName>
    </recommendedName>
</protein>
<evidence type="ECO:0000313" key="3">
    <source>
        <dbReference type="EMBL" id="KAF9993850.1"/>
    </source>
</evidence>
<dbReference type="InterPro" id="IPR056251">
    <property type="entry name" value="Arm_rpt_dom"/>
</dbReference>
<feature type="region of interest" description="Disordered" evidence="1">
    <location>
        <begin position="107"/>
        <end position="151"/>
    </location>
</feature>
<dbReference type="Proteomes" id="UP000749646">
    <property type="component" value="Unassembled WGS sequence"/>
</dbReference>
<feature type="non-terminal residue" evidence="3">
    <location>
        <position position="396"/>
    </location>
</feature>
<dbReference type="AlphaFoldDB" id="A0A9P6ME19"/>
<comment type="caution">
    <text evidence="3">The sequence shown here is derived from an EMBL/GenBank/DDBJ whole genome shotgun (WGS) entry which is preliminary data.</text>
</comment>
<dbReference type="Pfam" id="PF23948">
    <property type="entry name" value="ARM_5"/>
    <property type="match status" value="1"/>
</dbReference>
<evidence type="ECO:0000313" key="4">
    <source>
        <dbReference type="Proteomes" id="UP000749646"/>
    </source>
</evidence>
<evidence type="ECO:0000256" key="1">
    <source>
        <dbReference type="SAM" id="MobiDB-lite"/>
    </source>
</evidence>
<accession>A0A9P6ME19</accession>
<sequence>MLRSTIVPSHLAALSLQQSLELTNVYLENAYRTADRDIALVLCYEAEVSLSQAKNVTKKSPTANETGDQVLRKGVAAAYIDLGKLLESQGYQKEAQALCKKAEKWGGNAQDPGRLARSSVPKSIEHSNKPGQDSTVGSSAGNPPHKEPRDIATISSTIFTVNVRPHTSEIKLPESDERLTNTPQLACCLGLLQASRSNDEILEPVARKWLQTIEKDTDEQDRLKVMATDVIRTFKRDEIKDAKVIAEVVYLSSVLDKDAFKDLLNEFHKGIEQSALLDVHQLEGLAQLVQGAGPGFLEADDLVKILDLLSTRLRGTHQQSPQYMYRLTMAMSNVLDAMADTQVKGLDRVNLHEPLMSYLKELKESSDPYLVYQAAYAYQALTCVPDNESLWKAGMR</sequence>
<organism evidence="3 4">
    <name type="scientific">Modicella reniformis</name>
    <dbReference type="NCBI Taxonomy" id="1440133"/>
    <lineage>
        <taxon>Eukaryota</taxon>
        <taxon>Fungi</taxon>
        <taxon>Fungi incertae sedis</taxon>
        <taxon>Mucoromycota</taxon>
        <taxon>Mortierellomycotina</taxon>
        <taxon>Mortierellomycetes</taxon>
        <taxon>Mortierellales</taxon>
        <taxon>Mortierellaceae</taxon>
        <taxon>Modicella</taxon>
    </lineage>
</organism>
<dbReference type="OrthoDB" id="2435592at2759"/>
<proteinExistence type="predicted"/>
<reference evidence="3" key="1">
    <citation type="journal article" date="2020" name="Fungal Divers.">
        <title>Resolving the Mortierellaceae phylogeny through synthesis of multi-gene phylogenetics and phylogenomics.</title>
        <authorList>
            <person name="Vandepol N."/>
            <person name="Liber J."/>
            <person name="Desiro A."/>
            <person name="Na H."/>
            <person name="Kennedy M."/>
            <person name="Barry K."/>
            <person name="Grigoriev I.V."/>
            <person name="Miller A.N."/>
            <person name="O'Donnell K."/>
            <person name="Stajich J.E."/>
            <person name="Bonito G."/>
        </authorList>
    </citation>
    <scope>NUCLEOTIDE SEQUENCE</scope>
    <source>
        <strain evidence="3">MES-2147</strain>
    </source>
</reference>